<dbReference type="InterPro" id="IPR016032">
    <property type="entry name" value="Sig_transdc_resp-reg_C-effctor"/>
</dbReference>
<evidence type="ECO:0000256" key="1">
    <source>
        <dbReference type="ARBA" id="ARBA00005820"/>
    </source>
</evidence>
<dbReference type="EMBL" id="JBHSKD010000030">
    <property type="protein sequence ID" value="MFC5179705.1"/>
    <property type="molecule type" value="Genomic_DNA"/>
</dbReference>
<evidence type="ECO:0000259" key="5">
    <source>
        <dbReference type="SMART" id="SM01043"/>
    </source>
</evidence>
<comment type="similarity">
    <text evidence="1">Belongs to the AfsR/DnrI/RedD regulatory family.</text>
</comment>
<proteinExistence type="inferred from homology"/>
<evidence type="ECO:0000313" key="6">
    <source>
        <dbReference type="EMBL" id="MFC5179705.1"/>
    </source>
</evidence>
<evidence type="ECO:0000313" key="7">
    <source>
        <dbReference type="Proteomes" id="UP001596087"/>
    </source>
</evidence>
<keyword evidence="2" id="KW-0238">DNA-binding</keyword>
<dbReference type="Proteomes" id="UP001596087">
    <property type="component" value="Unassembled WGS sequence"/>
</dbReference>
<dbReference type="Gene3D" id="3.40.50.300">
    <property type="entry name" value="P-loop containing nucleotide triphosphate hydrolases"/>
    <property type="match status" value="1"/>
</dbReference>
<dbReference type="InterPro" id="IPR049945">
    <property type="entry name" value="AAA_22"/>
</dbReference>
<dbReference type="InterPro" id="IPR003593">
    <property type="entry name" value="AAA+_ATPase"/>
</dbReference>
<accession>A0ABW0BQM4</accession>
<protein>
    <submittedName>
        <fullName evidence="6">NB-ARC domain-containing protein</fullName>
    </submittedName>
</protein>
<dbReference type="SUPFAM" id="SSF48452">
    <property type="entry name" value="TPR-like"/>
    <property type="match status" value="2"/>
</dbReference>
<dbReference type="PRINTS" id="PR00364">
    <property type="entry name" value="DISEASERSIST"/>
</dbReference>
<dbReference type="SMART" id="SM01043">
    <property type="entry name" value="BTAD"/>
    <property type="match status" value="1"/>
</dbReference>
<dbReference type="PANTHER" id="PTHR47691:SF3">
    <property type="entry name" value="HTH-TYPE TRANSCRIPTIONAL REGULATOR RV0890C-RELATED"/>
    <property type="match status" value="1"/>
</dbReference>
<dbReference type="Pfam" id="PF13401">
    <property type="entry name" value="AAA_22"/>
    <property type="match status" value="1"/>
</dbReference>
<dbReference type="RefSeq" id="WP_378594034.1">
    <property type="nucleotide sequence ID" value="NZ_JBHSKD010000030.1"/>
</dbReference>
<dbReference type="InterPro" id="IPR011990">
    <property type="entry name" value="TPR-like_helical_dom_sf"/>
</dbReference>
<dbReference type="Pfam" id="PF03704">
    <property type="entry name" value="BTAD"/>
    <property type="match status" value="1"/>
</dbReference>
<evidence type="ECO:0000259" key="3">
    <source>
        <dbReference type="SMART" id="SM00382"/>
    </source>
</evidence>
<dbReference type="Gene3D" id="1.10.10.10">
    <property type="entry name" value="Winged helix-like DNA-binding domain superfamily/Winged helix DNA-binding domain"/>
    <property type="match status" value="1"/>
</dbReference>
<dbReference type="SMART" id="SM00382">
    <property type="entry name" value="AAA"/>
    <property type="match status" value="1"/>
</dbReference>
<sequence length="1046" mass="111582">MLRLLDRVAWDDTPLPGGRSHALLAALVAAEGRPVPEERLVDAVWGDEPPANPAKALQVVVSRARAQTAPAVVERAGVGYRLGLPADEVDVLLLLEAVRRAVRAEAAGEGVGARDAAREGLALPSPAPDGPPPLADLRARAAGARDRLSLVLGRSLSTLGEHAEALPLLEAADDAVVDDATLACLLRSETAVRGAPAALLRYERHRTVLRDRLGVDPGPALQAVHAELLAADRPVRSGLLHDASTLVGRDADLRALRALVRQSRVTSIVGAGGLGKTRLAHVLGHEAEQPVVHFVELVGVAAGDDVVDEVGSSLGVRDSVAGRRVLTPDQRRDVRARIAQALDTAPTLLILDNCEHVVEAVADLVAFLVASAPRLRVVTTTRAPLAIAAERVYLLDQLADDDAVRLFGERARAARPDVRLDDEVVRRLVQRLDGLPLAIELAAAKVRVMSVDDVHRRLDDRFALLRGGDRSAPDRHQTLLAVIDWSWNLLSEPERRALRWFSVFHDGFTLAGAAAVVGHDPLAEVEHLVDQSLLTVVDASVGVRYRMLETVREFGRMQLVGAGEDTAARDAQVAWATGLARDLGQQLWSAGQVAAVQGLLAEENNLADCLREAMARRDGATICVLVAALGGFWTVKGENPRVIALAGAVEDALAGWEPGPEEVDAAVEAASVLVMNTWVGGLGEARVAAALMAEHGPAATDPRIRAAVAVLDSQDPGDAARTIERLSEIGSGSDRLAAVQALMWASHHRENVGDAEAAVLDATRALELTRPEDGPWMGAVLNTELAVLHAQLGRIEESRRHALAALPVLDALEANDDSIQTRSLLALTAMTRGDLDVAERYVEEMGRLQEQRTAFAGAFEHTIARAELALARHRVEEGLVLYRQAVRELGDLHFPGLGLQSGLEPWIVFAEGSGATAYAVHGTDDAGRDLQESLSAKLPRLLDPGVPHLDYPVAGLALHALGAWGVLRGTCPPEDAVLLLALAERFAYPRYVPTLAPGLTEQAAQDAAPGLLDRLRDELSTRRAPDLLPEARGVAERQAAGYIFRA</sequence>
<feature type="domain" description="Bacterial transcriptional activator" evidence="5">
    <location>
        <begin position="89"/>
        <end position="229"/>
    </location>
</feature>
<feature type="domain" description="OmpR/PhoB-type" evidence="4">
    <location>
        <begin position="12"/>
        <end position="82"/>
    </location>
</feature>
<gene>
    <name evidence="6" type="ORF">ACFPGP_23740</name>
</gene>
<feature type="domain" description="AAA+ ATPase" evidence="3">
    <location>
        <begin position="262"/>
        <end position="398"/>
    </location>
</feature>
<dbReference type="Pfam" id="PF00486">
    <property type="entry name" value="Trans_reg_C"/>
    <property type="match status" value="1"/>
</dbReference>
<evidence type="ECO:0000256" key="2">
    <source>
        <dbReference type="ARBA" id="ARBA00023125"/>
    </source>
</evidence>
<dbReference type="SUPFAM" id="SSF52540">
    <property type="entry name" value="P-loop containing nucleoside triphosphate hydrolases"/>
    <property type="match status" value="1"/>
</dbReference>
<dbReference type="PANTHER" id="PTHR47691">
    <property type="entry name" value="REGULATOR-RELATED"/>
    <property type="match status" value="1"/>
</dbReference>
<comment type="caution">
    <text evidence="6">The sequence shown here is derived from an EMBL/GenBank/DDBJ whole genome shotgun (WGS) entry which is preliminary data.</text>
</comment>
<organism evidence="6 7">
    <name type="scientific">Nocardioides taihuensis</name>
    <dbReference type="NCBI Taxonomy" id="1835606"/>
    <lineage>
        <taxon>Bacteria</taxon>
        <taxon>Bacillati</taxon>
        <taxon>Actinomycetota</taxon>
        <taxon>Actinomycetes</taxon>
        <taxon>Propionibacteriales</taxon>
        <taxon>Nocardioidaceae</taxon>
        <taxon>Nocardioides</taxon>
    </lineage>
</organism>
<name>A0ABW0BQM4_9ACTN</name>
<dbReference type="SMART" id="SM00862">
    <property type="entry name" value="Trans_reg_C"/>
    <property type="match status" value="1"/>
</dbReference>
<reference evidence="7" key="1">
    <citation type="journal article" date="2019" name="Int. J. Syst. Evol. Microbiol.">
        <title>The Global Catalogue of Microorganisms (GCM) 10K type strain sequencing project: providing services to taxonomists for standard genome sequencing and annotation.</title>
        <authorList>
            <consortium name="The Broad Institute Genomics Platform"/>
            <consortium name="The Broad Institute Genome Sequencing Center for Infectious Disease"/>
            <person name="Wu L."/>
            <person name="Ma J."/>
        </authorList>
    </citation>
    <scope>NUCLEOTIDE SEQUENCE [LARGE SCALE GENOMIC DNA]</scope>
    <source>
        <strain evidence="7">DFY41</strain>
    </source>
</reference>
<dbReference type="SUPFAM" id="SSF46894">
    <property type="entry name" value="C-terminal effector domain of the bipartite response regulators"/>
    <property type="match status" value="1"/>
</dbReference>
<dbReference type="InterPro" id="IPR036388">
    <property type="entry name" value="WH-like_DNA-bd_sf"/>
</dbReference>
<dbReference type="Gene3D" id="1.25.40.10">
    <property type="entry name" value="Tetratricopeptide repeat domain"/>
    <property type="match status" value="1"/>
</dbReference>
<dbReference type="InterPro" id="IPR027417">
    <property type="entry name" value="P-loop_NTPase"/>
</dbReference>
<dbReference type="InterPro" id="IPR005158">
    <property type="entry name" value="BTAD"/>
</dbReference>
<evidence type="ECO:0000259" key="4">
    <source>
        <dbReference type="SMART" id="SM00862"/>
    </source>
</evidence>
<dbReference type="InterPro" id="IPR001867">
    <property type="entry name" value="OmpR/PhoB-type_DNA-bd"/>
</dbReference>
<keyword evidence="7" id="KW-1185">Reference proteome</keyword>